<evidence type="ECO:0000313" key="20">
    <source>
        <dbReference type="Proteomes" id="UP001214170"/>
    </source>
</evidence>
<keyword evidence="5" id="KW-0410">Iron transport</keyword>
<keyword evidence="12 19" id="KW-0675">Receptor</keyword>
<evidence type="ECO:0000256" key="7">
    <source>
        <dbReference type="ARBA" id="ARBA00022729"/>
    </source>
</evidence>
<evidence type="ECO:0000256" key="9">
    <source>
        <dbReference type="ARBA" id="ARBA00023065"/>
    </source>
</evidence>
<evidence type="ECO:0000256" key="1">
    <source>
        <dbReference type="ARBA" id="ARBA00004571"/>
    </source>
</evidence>
<dbReference type="InterPro" id="IPR036942">
    <property type="entry name" value="Beta-barrel_TonB_sf"/>
</dbReference>
<evidence type="ECO:0000256" key="8">
    <source>
        <dbReference type="ARBA" id="ARBA00023004"/>
    </source>
</evidence>
<dbReference type="Pfam" id="PF07715">
    <property type="entry name" value="Plug"/>
    <property type="match status" value="1"/>
</dbReference>
<keyword evidence="6 14" id="KW-0812">Transmembrane</keyword>
<keyword evidence="9" id="KW-0406">Ion transport</keyword>
<evidence type="ECO:0000256" key="15">
    <source>
        <dbReference type="PROSITE-ProRule" id="PRU10144"/>
    </source>
</evidence>
<evidence type="ECO:0000256" key="12">
    <source>
        <dbReference type="ARBA" id="ARBA00023170"/>
    </source>
</evidence>
<keyword evidence="8" id="KW-0408">Iron</keyword>
<dbReference type="Gene3D" id="2.40.170.20">
    <property type="entry name" value="TonB-dependent receptor, beta-barrel domain"/>
    <property type="match status" value="1"/>
</dbReference>
<keyword evidence="3 14" id="KW-0813">Transport</keyword>
<evidence type="ECO:0000256" key="11">
    <source>
        <dbReference type="ARBA" id="ARBA00023136"/>
    </source>
</evidence>
<protein>
    <submittedName>
        <fullName evidence="19">TonB-dependent receptor</fullName>
    </submittedName>
</protein>
<keyword evidence="7" id="KW-0732">Signal</keyword>
<keyword evidence="13 14" id="KW-0998">Cell outer membrane</keyword>
<dbReference type="CDD" id="cd01347">
    <property type="entry name" value="ligand_gated_channel"/>
    <property type="match status" value="1"/>
</dbReference>
<dbReference type="Gene3D" id="2.170.130.10">
    <property type="entry name" value="TonB-dependent receptor, plug domain"/>
    <property type="match status" value="1"/>
</dbReference>
<reference evidence="19 20" key="1">
    <citation type="submission" date="2023-03" db="EMBL/GenBank/DDBJ databases">
        <title>Achromobacter spanius LIG8.</title>
        <authorList>
            <person name="Shrestha S."/>
        </authorList>
    </citation>
    <scope>NUCLEOTIDE SEQUENCE [LARGE SCALE GENOMIC DNA]</scope>
    <source>
        <strain evidence="19 20">LIG8</strain>
    </source>
</reference>
<dbReference type="EMBL" id="CP121261">
    <property type="protein sequence ID" value="WFP05557.1"/>
    <property type="molecule type" value="Genomic_DNA"/>
</dbReference>
<gene>
    <name evidence="19" type="ORF">P8T11_14500</name>
</gene>
<keyword evidence="20" id="KW-1185">Reference proteome</keyword>
<dbReference type="PANTHER" id="PTHR32552">
    <property type="entry name" value="FERRICHROME IRON RECEPTOR-RELATED"/>
    <property type="match status" value="1"/>
</dbReference>
<comment type="similarity">
    <text evidence="2 14 16">Belongs to the TonB-dependent receptor family.</text>
</comment>
<feature type="domain" description="TonB-dependent receptor plug" evidence="18">
    <location>
        <begin position="87"/>
        <end position="189"/>
    </location>
</feature>
<dbReference type="NCBIfam" id="TIGR01783">
    <property type="entry name" value="TonB-siderophor"/>
    <property type="match status" value="1"/>
</dbReference>
<sequence length="731" mass="80236">MTFSSARARRALKRRVAIRVADRATNRMPNRLVMGVAASTALALTSVLHAQPAPVATLPVISVSGDAPSPTLLEPTATGNLLGLTPFETPASIEIISNEQLRARGATTVTDAITQAAGISAMRHPGNGGSSLSSRGFTDSNSVAQLYDGVRQYGGVGQTFIYDPWAVDRIEVLRGPASVLYGEGAIGGVVNVIPKKPTRGPIENELMTTIGTHDTQRFGFGSGGALDDKWSYRLDISGNHTDSGISLGDSRDAAVTAALRLDVSPALNFTLTQAYAWQEPTRYFGTPLANGTMDYGLARQNYNVADSKIIYRDSRTELKAEWSPNAATTVRSRVYYIGSNRDYRNAENYTWLPGNLIERSGYTEIGHDQEQTGTVTDAAFDGHLFGLANKVAVGFELNRASLKHTNNSPYSGTSVVDAYDVDHGRFINVAGTTPRYRNTASQYALFAEDRLMLNSRWSILAGLRYDHIDLKRRDLVADETAYRTTFSNVGWRVGTVYEVLPTVSVYAQYAEAADPIGSLLLLSPANKNYELSQGKQLEIGVKQTFWDNKGQWTLAAYHIKKNNLVTRDPNDPALRIQVGEQSSRGVEATLGVELTPAWRLDLNAVALRARYDDFNESVGGVAVSRSGNVPTDVPERVANAWLSWKFAPQWTASAGVRYVGKRYADAANRLEMAGYTTTNLALQWEPRRDLSLALRAFNVFDRQYAETAYYNQTQWLVGEGRRVELSANYRF</sequence>
<keyword evidence="4 14" id="KW-1134">Transmembrane beta strand</keyword>
<feature type="domain" description="TonB-dependent receptor-like beta-barrel" evidence="17">
    <location>
        <begin position="269"/>
        <end position="699"/>
    </location>
</feature>
<name>A0ABY8GLM1_9BURK</name>
<evidence type="ECO:0000256" key="10">
    <source>
        <dbReference type="ARBA" id="ARBA00023077"/>
    </source>
</evidence>
<evidence type="ECO:0000256" key="14">
    <source>
        <dbReference type="PROSITE-ProRule" id="PRU01360"/>
    </source>
</evidence>
<dbReference type="PANTHER" id="PTHR32552:SF84">
    <property type="entry name" value="TONB-DEPENDENT RECEPTOR-RELATED"/>
    <property type="match status" value="1"/>
</dbReference>
<accession>A0ABY8GLM1</accession>
<keyword evidence="11 14" id="KW-0472">Membrane</keyword>
<dbReference type="InterPro" id="IPR012910">
    <property type="entry name" value="Plug_dom"/>
</dbReference>
<proteinExistence type="inferred from homology"/>
<evidence type="ECO:0000259" key="17">
    <source>
        <dbReference type="Pfam" id="PF00593"/>
    </source>
</evidence>
<evidence type="ECO:0000256" key="6">
    <source>
        <dbReference type="ARBA" id="ARBA00022692"/>
    </source>
</evidence>
<feature type="short sequence motif" description="TonB C-terminal box" evidence="15">
    <location>
        <begin position="714"/>
        <end position="731"/>
    </location>
</feature>
<comment type="subcellular location">
    <subcellularLocation>
        <location evidence="1 14">Cell outer membrane</location>
        <topology evidence="1 14">Multi-pass membrane protein</topology>
    </subcellularLocation>
</comment>
<dbReference type="InterPro" id="IPR010917">
    <property type="entry name" value="TonB_rcpt_CS"/>
</dbReference>
<dbReference type="InterPro" id="IPR039426">
    <property type="entry name" value="TonB-dep_rcpt-like"/>
</dbReference>
<evidence type="ECO:0000256" key="3">
    <source>
        <dbReference type="ARBA" id="ARBA00022448"/>
    </source>
</evidence>
<dbReference type="PROSITE" id="PS52016">
    <property type="entry name" value="TONB_DEPENDENT_REC_3"/>
    <property type="match status" value="1"/>
</dbReference>
<evidence type="ECO:0000256" key="13">
    <source>
        <dbReference type="ARBA" id="ARBA00023237"/>
    </source>
</evidence>
<evidence type="ECO:0000256" key="2">
    <source>
        <dbReference type="ARBA" id="ARBA00009810"/>
    </source>
</evidence>
<dbReference type="Proteomes" id="UP001214170">
    <property type="component" value="Chromosome"/>
</dbReference>
<evidence type="ECO:0000256" key="16">
    <source>
        <dbReference type="RuleBase" id="RU003357"/>
    </source>
</evidence>
<keyword evidence="10 16" id="KW-0798">TonB box</keyword>
<organism evidence="19 20">
    <name type="scientific">Achromobacter spanius</name>
    <dbReference type="NCBI Taxonomy" id="217203"/>
    <lineage>
        <taxon>Bacteria</taxon>
        <taxon>Pseudomonadati</taxon>
        <taxon>Pseudomonadota</taxon>
        <taxon>Betaproteobacteria</taxon>
        <taxon>Burkholderiales</taxon>
        <taxon>Alcaligenaceae</taxon>
        <taxon>Achromobacter</taxon>
    </lineage>
</organism>
<dbReference type="InterPro" id="IPR037066">
    <property type="entry name" value="Plug_dom_sf"/>
</dbReference>
<dbReference type="Pfam" id="PF00593">
    <property type="entry name" value="TonB_dep_Rec_b-barrel"/>
    <property type="match status" value="1"/>
</dbReference>
<evidence type="ECO:0000256" key="4">
    <source>
        <dbReference type="ARBA" id="ARBA00022452"/>
    </source>
</evidence>
<evidence type="ECO:0000259" key="18">
    <source>
        <dbReference type="Pfam" id="PF07715"/>
    </source>
</evidence>
<evidence type="ECO:0000256" key="5">
    <source>
        <dbReference type="ARBA" id="ARBA00022496"/>
    </source>
</evidence>
<dbReference type="SUPFAM" id="SSF56935">
    <property type="entry name" value="Porins"/>
    <property type="match status" value="1"/>
</dbReference>
<evidence type="ECO:0000313" key="19">
    <source>
        <dbReference type="EMBL" id="WFP05557.1"/>
    </source>
</evidence>
<dbReference type="PROSITE" id="PS01156">
    <property type="entry name" value="TONB_DEPENDENT_REC_2"/>
    <property type="match status" value="1"/>
</dbReference>
<dbReference type="InterPro" id="IPR000531">
    <property type="entry name" value="Beta-barrel_TonB"/>
</dbReference>
<dbReference type="InterPro" id="IPR010105">
    <property type="entry name" value="TonB_sidphr_rcpt"/>
</dbReference>